<name>A0A6C2US77_9BACT</name>
<keyword evidence="2 6" id="KW-0949">S-adenosyl-L-methionine</keyword>
<proteinExistence type="predicted"/>
<evidence type="ECO:0000256" key="2">
    <source>
        <dbReference type="ARBA" id="ARBA00022691"/>
    </source>
</evidence>
<organism evidence="8 9">
    <name type="scientific">Pontiella sulfatireligans</name>
    <dbReference type="NCBI Taxonomy" id="2750658"/>
    <lineage>
        <taxon>Bacteria</taxon>
        <taxon>Pseudomonadati</taxon>
        <taxon>Kiritimatiellota</taxon>
        <taxon>Kiritimatiellia</taxon>
        <taxon>Kiritimatiellales</taxon>
        <taxon>Pontiellaceae</taxon>
        <taxon>Pontiella</taxon>
    </lineage>
</organism>
<keyword evidence="9" id="KW-1185">Reference proteome</keyword>
<dbReference type="RefSeq" id="WP_136063510.1">
    <property type="nucleotide sequence ID" value="NZ_CAAHFH010000002.1"/>
</dbReference>
<dbReference type="GO" id="GO:0046872">
    <property type="term" value="F:metal ion binding"/>
    <property type="evidence" value="ECO:0007669"/>
    <property type="project" value="UniProtKB-KW"/>
</dbReference>
<dbReference type="Gene3D" id="3.20.20.70">
    <property type="entry name" value="Aldolase class I"/>
    <property type="match status" value="1"/>
</dbReference>
<keyword evidence="4 6" id="KW-0408">Iron</keyword>
<feature type="binding site" evidence="6">
    <location>
        <position position="76"/>
    </location>
    <ligand>
        <name>[4Fe-4S] cluster</name>
        <dbReference type="ChEBI" id="CHEBI:49883"/>
        <note>4Fe-4S-S-AdoMet</note>
    </ligand>
</feature>
<evidence type="ECO:0000256" key="4">
    <source>
        <dbReference type="ARBA" id="ARBA00023004"/>
    </source>
</evidence>
<sequence length="325" mass="35621">MKTKAKCSICPKGCELAPGETGDCRVRKNMAGEIRCTTYGEPCSLNIDPVEKKPLFHFLPGTPILSVATAGCNLHCKQCQNWQISQTRLHASRGSGARPADIAKMALKRGCPAVAYTYTEPLVSFEYTFDCCKAASEAGLMNVLVTAAYINPDPLRQICKYVDAANVDLKSFSDDFYRDICGGALAPVLKALTVMKKCGVMLEVTNLIIPTLNDSEEETKQLCGWVAENLGVETPLHFSRFFPQNKLQHLPPTPADTILRAREIAVEAGLQFVYVGNMHSTEGENTHCPSCGELLIERNGYSILQNRIKNGQCPACHAPVYGVWE</sequence>
<keyword evidence="3 6" id="KW-0479">Metal-binding</keyword>
<evidence type="ECO:0000256" key="3">
    <source>
        <dbReference type="ARBA" id="ARBA00022723"/>
    </source>
</evidence>
<dbReference type="EMBL" id="CAAHFH010000002">
    <property type="protein sequence ID" value="VGO22101.1"/>
    <property type="molecule type" value="Genomic_DNA"/>
</dbReference>
<dbReference type="InterPro" id="IPR013785">
    <property type="entry name" value="Aldolase_TIM"/>
</dbReference>
<dbReference type="SFLD" id="SFLDS00029">
    <property type="entry name" value="Radical_SAM"/>
    <property type="match status" value="1"/>
</dbReference>
<dbReference type="NCBIfam" id="TIGR04337">
    <property type="entry name" value="AmmeMemoSam_rS"/>
    <property type="match status" value="1"/>
</dbReference>
<reference evidence="8 9" key="1">
    <citation type="submission" date="2019-04" db="EMBL/GenBank/DDBJ databases">
        <authorList>
            <person name="Van Vliet M D."/>
        </authorList>
    </citation>
    <scope>NUCLEOTIDE SEQUENCE [LARGE SCALE GENOMIC DNA]</scope>
    <source>
        <strain evidence="8 9">F21</strain>
    </source>
</reference>
<dbReference type="InterPro" id="IPR007197">
    <property type="entry name" value="rSAM"/>
</dbReference>
<evidence type="ECO:0000313" key="8">
    <source>
        <dbReference type="EMBL" id="VGO22101.1"/>
    </source>
</evidence>
<evidence type="ECO:0000256" key="1">
    <source>
        <dbReference type="ARBA" id="ARBA00022485"/>
    </source>
</evidence>
<dbReference type="PIRSF" id="PIRSF004869">
    <property type="entry name" value="PflX_prd"/>
    <property type="match status" value="1"/>
</dbReference>
<keyword evidence="1" id="KW-0004">4Fe-4S</keyword>
<dbReference type="AlphaFoldDB" id="A0A6C2US77"/>
<evidence type="ECO:0000256" key="5">
    <source>
        <dbReference type="ARBA" id="ARBA00023014"/>
    </source>
</evidence>
<dbReference type="GO" id="GO:0051539">
    <property type="term" value="F:4 iron, 4 sulfur cluster binding"/>
    <property type="evidence" value="ECO:0007669"/>
    <property type="project" value="UniProtKB-KW"/>
</dbReference>
<feature type="binding site" evidence="6">
    <location>
        <position position="72"/>
    </location>
    <ligand>
        <name>[4Fe-4S] cluster</name>
        <dbReference type="ChEBI" id="CHEBI:49883"/>
        <note>4Fe-4S-S-AdoMet</note>
    </ligand>
</feature>
<evidence type="ECO:0000256" key="6">
    <source>
        <dbReference type="PIRSR" id="PIRSR004869-50"/>
    </source>
</evidence>
<dbReference type="PANTHER" id="PTHR30352:SF5">
    <property type="entry name" value="PYRUVATE FORMATE-LYASE 1-ACTIVATING ENZYME"/>
    <property type="match status" value="1"/>
</dbReference>
<dbReference type="InterPro" id="IPR016431">
    <property type="entry name" value="Pyrv-formate_lyase-activ_prd"/>
</dbReference>
<protein>
    <recommendedName>
        <fullName evidence="7">Radical SAM core domain-containing protein</fullName>
    </recommendedName>
</protein>
<dbReference type="InterPro" id="IPR058240">
    <property type="entry name" value="rSAM_sf"/>
</dbReference>
<dbReference type="InterPro" id="IPR027596">
    <property type="entry name" value="AmmeMemoSam_rS"/>
</dbReference>
<gene>
    <name evidence="8" type="ORF">SCARR_04182</name>
</gene>
<dbReference type="Pfam" id="PF04055">
    <property type="entry name" value="Radical_SAM"/>
    <property type="match status" value="1"/>
</dbReference>
<evidence type="ECO:0000259" key="7">
    <source>
        <dbReference type="PROSITE" id="PS51918"/>
    </source>
</evidence>
<feature type="binding site" evidence="6">
    <location>
        <position position="79"/>
    </location>
    <ligand>
        <name>[4Fe-4S] cluster</name>
        <dbReference type="ChEBI" id="CHEBI:49883"/>
        <note>4Fe-4S-S-AdoMet</note>
    </ligand>
</feature>
<dbReference type="PANTHER" id="PTHR30352">
    <property type="entry name" value="PYRUVATE FORMATE-LYASE-ACTIVATING ENZYME"/>
    <property type="match status" value="1"/>
</dbReference>
<evidence type="ECO:0000313" key="9">
    <source>
        <dbReference type="Proteomes" id="UP000346198"/>
    </source>
</evidence>
<dbReference type="CDD" id="cd01335">
    <property type="entry name" value="Radical_SAM"/>
    <property type="match status" value="1"/>
</dbReference>
<accession>A0A6C2US77</accession>
<comment type="cofactor">
    <cofactor evidence="6">
        <name>[4Fe-4S] cluster</name>
        <dbReference type="ChEBI" id="CHEBI:49883"/>
    </cofactor>
    <text evidence="6">Binds 1 [4Fe-4S] cluster. The cluster is coordinated with 3 cysteines and an exchangeable S-adenosyl-L-methionine.</text>
</comment>
<dbReference type="Proteomes" id="UP000346198">
    <property type="component" value="Unassembled WGS sequence"/>
</dbReference>
<dbReference type="GO" id="GO:0003824">
    <property type="term" value="F:catalytic activity"/>
    <property type="evidence" value="ECO:0007669"/>
    <property type="project" value="InterPro"/>
</dbReference>
<keyword evidence="5 6" id="KW-0411">Iron-sulfur</keyword>
<feature type="domain" description="Radical SAM core" evidence="7">
    <location>
        <begin position="57"/>
        <end position="277"/>
    </location>
</feature>
<dbReference type="InterPro" id="IPR034457">
    <property type="entry name" value="Organic_radical-activating"/>
</dbReference>
<dbReference type="SUPFAM" id="SSF102114">
    <property type="entry name" value="Radical SAM enzymes"/>
    <property type="match status" value="1"/>
</dbReference>
<dbReference type="PROSITE" id="PS51918">
    <property type="entry name" value="RADICAL_SAM"/>
    <property type="match status" value="1"/>
</dbReference>
<dbReference type="SFLD" id="SFLDG01101">
    <property type="entry name" value="Uncharacterised_Radical_SAM_Su"/>
    <property type="match status" value="1"/>
</dbReference>